<dbReference type="AlphaFoldDB" id="A0A6G8ATR4"/>
<keyword evidence="5" id="KW-1185">Reference proteome</keyword>
<dbReference type="PROSITE" id="PS51257">
    <property type="entry name" value="PROKAR_LIPOPROTEIN"/>
    <property type="match status" value="1"/>
</dbReference>
<keyword evidence="2" id="KW-0732">Signal</keyword>
<evidence type="ECO:0000313" key="5">
    <source>
        <dbReference type="Proteomes" id="UP000501747"/>
    </source>
</evidence>
<dbReference type="RefSeq" id="WP_166034506.1">
    <property type="nucleotide sequence ID" value="NZ_CP049887.1"/>
</dbReference>
<feature type="region of interest" description="Disordered" evidence="1">
    <location>
        <begin position="26"/>
        <end position="65"/>
    </location>
</feature>
<feature type="chain" id="PRO_5038765041" description="DUF6287 domain-containing protein" evidence="2">
    <location>
        <begin position="23"/>
        <end position="347"/>
    </location>
</feature>
<dbReference type="Proteomes" id="UP000501747">
    <property type="component" value="Chromosome"/>
</dbReference>
<evidence type="ECO:0000256" key="1">
    <source>
        <dbReference type="SAM" id="MobiDB-lite"/>
    </source>
</evidence>
<reference evidence="4 5" key="1">
    <citation type="submission" date="2020-03" db="EMBL/GenBank/DDBJ databases">
        <title>Vagococcus sp. nov., isolated from beetles.</title>
        <authorList>
            <person name="Hyun D.-W."/>
            <person name="Bae J.-W."/>
        </authorList>
    </citation>
    <scope>NUCLEOTIDE SEQUENCE [LARGE SCALE GENOMIC DNA]</scope>
    <source>
        <strain evidence="4 5">HDW17B</strain>
    </source>
</reference>
<dbReference type="InterPro" id="IPR046254">
    <property type="entry name" value="DUF6287"/>
</dbReference>
<dbReference type="KEGG" id="vhy:G7082_07555"/>
<organism evidence="4 5">
    <name type="scientific">Vagococcus hydrophili</name>
    <dbReference type="NCBI Taxonomy" id="2714947"/>
    <lineage>
        <taxon>Bacteria</taxon>
        <taxon>Bacillati</taxon>
        <taxon>Bacillota</taxon>
        <taxon>Bacilli</taxon>
        <taxon>Lactobacillales</taxon>
        <taxon>Enterococcaceae</taxon>
        <taxon>Vagococcus</taxon>
    </lineage>
</organism>
<dbReference type="Pfam" id="PF19804">
    <property type="entry name" value="DUF6287"/>
    <property type="match status" value="1"/>
</dbReference>
<feature type="signal peptide" evidence="2">
    <location>
        <begin position="1"/>
        <end position="22"/>
    </location>
</feature>
<feature type="domain" description="DUF6287" evidence="3">
    <location>
        <begin position="217"/>
        <end position="247"/>
    </location>
</feature>
<name>A0A6G8ATR4_9ENTE</name>
<sequence length="347" mass="37710">MKNNKKFFYASFAMIALLSLSACETKDKKDTQTKVTTTETKGNKPTSETTSKKETKKSTDNSSEKLAMDISKIKTGDFSSIQGDWQEVIHGNNHKPGKDGVQYEMGGTNQLSITKDQITSIGLTVTGKTLTDNNGEHEITFKEKDNTLAASLVDQMVAINWSVMFYPKGTTTEFTTDEKYETNTQDVIVVWSSNLQSTSVFIKGDKKEEKKSSELKLDLAKLASNDLSSLVGTWKNPTKGETLVITDKIENKPADSKTTISSGAVVSGTEKNGYSTVISPGTIQGDYMIGSIGTFNPKIKMSPFAPIAIIPSGVKMSDADDSDSSKDRLIMGAGQSGVGTEAYYREK</sequence>
<accession>A0A6G8ATR4</accession>
<proteinExistence type="predicted"/>
<evidence type="ECO:0000256" key="2">
    <source>
        <dbReference type="SAM" id="SignalP"/>
    </source>
</evidence>
<gene>
    <name evidence="4" type="ORF">G7082_07555</name>
</gene>
<evidence type="ECO:0000259" key="3">
    <source>
        <dbReference type="Pfam" id="PF19804"/>
    </source>
</evidence>
<protein>
    <recommendedName>
        <fullName evidence="3">DUF6287 domain-containing protein</fullName>
    </recommendedName>
</protein>
<evidence type="ECO:0000313" key="4">
    <source>
        <dbReference type="EMBL" id="QIL48359.1"/>
    </source>
</evidence>
<feature type="compositionally biased region" description="Basic and acidic residues" evidence="1">
    <location>
        <begin position="50"/>
        <end position="65"/>
    </location>
</feature>
<dbReference type="EMBL" id="CP049887">
    <property type="protein sequence ID" value="QIL48359.1"/>
    <property type="molecule type" value="Genomic_DNA"/>
</dbReference>